<dbReference type="InterPro" id="IPR003593">
    <property type="entry name" value="AAA+_ATPase"/>
</dbReference>
<dbReference type="InterPro" id="IPR003959">
    <property type="entry name" value="ATPase_AAA_core"/>
</dbReference>
<dbReference type="Gene3D" id="1.20.58.1480">
    <property type="match status" value="1"/>
</dbReference>
<dbReference type="InterPro" id="IPR015947">
    <property type="entry name" value="PUA-like_sf"/>
</dbReference>
<dbReference type="InterPro" id="IPR003111">
    <property type="entry name" value="Lon_prtase_N"/>
</dbReference>
<dbReference type="GO" id="GO:0004176">
    <property type="term" value="F:ATP-dependent peptidase activity"/>
    <property type="evidence" value="ECO:0007669"/>
    <property type="project" value="UniProtKB-UniRule"/>
</dbReference>
<dbReference type="PROSITE" id="PS51787">
    <property type="entry name" value="LON_N"/>
    <property type="match status" value="1"/>
</dbReference>
<dbReference type="PANTHER" id="PTHR43718:SF2">
    <property type="entry name" value="LON PROTEASE HOMOLOG, MITOCHONDRIAL"/>
    <property type="match status" value="1"/>
</dbReference>
<dbReference type="PRINTS" id="PR00830">
    <property type="entry name" value="ENDOLAPTASE"/>
</dbReference>
<dbReference type="EC" id="3.4.21.53" evidence="10 11"/>
<comment type="induction">
    <text evidence="10">By heat shock.</text>
</comment>
<dbReference type="GO" id="GO:0005737">
    <property type="term" value="C:cytoplasm"/>
    <property type="evidence" value="ECO:0007669"/>
    <property type="project" value="UniProtKB-SubCell"/>
</dbReference>
<dbReference type="PROSITE" id="PS01046">
    <property type="entry name" value="LON_SER"/>
    <property type="match status" value="1"/>
</dbReference>
<dbReference type="Gene3D" id="3.30.230.10">
    <property type="match status" value="1"/>
</dbReference>
<evidence type="ECO:0000256" key="2">
    <source>
        <dbReference type="ARBA" id="ARBA00022490"/>
    </source>
</evidence>
<evidence type="ECO:0000256" key="14">
    <source>
        <dbReference type="PROSITE-ProRule" id="PRU01122"/>
    </source>
</evidence>
<gene>
    <name evidence="10 18" type="primary">lon</name>
    <name evidence="18" type="ORF">CWI75_00115</name>
</gene>
<keyword evidence="5 10" id="KW-0378">Hydrolase</keyword>
<dbReference type="HAMAP" id="MF_01973">
    <property type="entry name" value="lon_bact"/>
    <property type="match status" value="1"/>
</dbReference>
<dbReference type="FunFam" id="1.20.5.5270:FF:000001">
    <property type="entry name" value="Lon protease homolog, mitochondrial"/>
    <property type="match status" value="1"/>
</dbReference>
<evidence type="ECO:0000259" key="16">
    <source>
        <dbReference type="PROSITE" id="PS51786"/>
    </source>
</evidence>
<feature type="active site" evidence="10 12">
    <location>
        <position position="748"/>
    </location>
</feature>
<dbReference type="NCBIfam" id="TIGR00763">
    <property type="entry name" value="lon"/>
    <property type="match status" value="1"/>
</dbReference>
<evidence type="ECO:0000256" key="6">
    <source>
        <dbReference type="ARBA" id="ARBA00022825"/>
    </source>
</evidence>
<evidence type="ECO:0000256" key="4">
    <source>
        <dbReference type="ARBA" id="ARBA00022741"/>
    </source>
</evidence>
<dbReference type="GO" id="GO:0043565">
    <property type="term" value="F:sequence-specific DNA binding"/>
    <property type="evidence" value="ECO:0007669"/>
    <property type="project" value="UniProtKB-UniRule"/>
</dbReference>
<evidence type="ECO:0000256" key="8">
    <source>
        <dbReference type="ARBA" id="ARBA00023016"/>
    </source>
</evidence>
<evidence type="ECO:0000256" key="3">
    <source>
        <dbReference type="ARBA" id="ARBA00022670"/>
    </source>
</evidence>
<dbReference type="SUPFAM" id="SSF88697">
    <property type="entry name" value="PUA domain-like"/>
    <property type="match status" value="1"/>
</dbReference>
<keyword evidence="3 10" id="KW-0645">Protease</keyword>
<dbReference type="GO" id="GO:0005524">
    <property type="term" value="F:ATP binding"/>
    <property type="evidence" value="ECO:0007669"/>
    <property type="project" value="UniProtKB-UniRule"/>
</dbReference>
<dbReference type="Pfam" id="PF22667">
    <property type="entry name" value="Lon_lid"/>
    <property type="match status" value="1"/>
</dbReference>
<dbReference type="GO" id="GO:0034605">
    <property type="term" value="P:cellular response to heat"/>
    <property type="evidence" value="ECO:0007669"/>
    <property type="project" value="UniProtKB-UniRule"/>
</dbReference>
<evidence type="ECO:0000256" key="15">
    <source>
        <dbReference type="RuleBase" id="RU000591"/>
    </source>
</evidence>
<evidence type="ECO:0000256" key="5">
    <source>
        <dbReference type="ARBA" id="ARBA00022801"/>
    </source>
</evidence>
<proteinExistence type="evidence at transcript level"/>
<feature type="active site" evidence="10 12">
    <location>
        <position position="705"/>
    </location>
</feature>
<protein>
    <recommendedName>
        <fullName evidence="10 11">Lon protease</fullName>
        <ecNumber evidence="10 11">3.4.21.53</ecNumber>
    </recommendedName>
    <alternativeName>
        <fullName evidence="10">ATP-dependent protease La</fullName>
    </alternativeName>
</protein>
<dbReference type="Gene3D" id="3.40.50.300">
    <property type="entry name" value="P-loop containing nucleotide triphosphate hydrolases"/>
    <property type="match status" value="1"/>
</dbReference>
<dbReference type="InterPro" id="IPR027065">
    <property type="entry name" value="Lon_Prtase"/>
</dbReference>
<feature type="domain" description="Lon N-terminal" evidence="17">
    <location>
        <begin position="33"/>
        <end position="230"/>
    </location>
</feature>
<organism evidence="18 19">
    <name type="scientific">Kineobactrum sediminis</name>
    <dbReference type="NCBI Taxonomy" id="1905677"/>
    <lineage>
        <taxon>Bacteria</taxon>
        <taxon>Pseudomonadati</taxon>
        <taxon>Pseudomonadota</taxon>
        <taxon>Gammaproteobacteria</taxon>
        <taxon>Cellvibrionales</taxon>
        <taxon>Halieaceae</taxon>
        <taxon>Kineobactrum</taxon>
    </lineage>
</organism>
<evidence type="ECO:0000256" key="10">
    <source>
        <dbReference type="HAMAP-Rule" id="MF_01973"/>
    </source>
</evidence>
<dbReference type="Gene3D" id="1.10.8.60">
    <property type="match status" value="1"/>
</dbReference>
<dbReference type="SUPFAM" id="SSF54211">
    <property type="entry name" value="Ribosomal protein S5 domain 2-like"/>
    <property type="match status" value="1"/>
</dbReference>
<keyword evidence="7 10" id="KW-0067">ATP-binding</keyword>
<dbReference type="InterPro" id="IPR020568">
    <property type="entry name" value="Ribosomal_Su5_D2-typ_SF"/>
</dbReference>
<comment type="similarity">
    <text evidence="10 11 14 15">Belongs to the peptidase S16 family.</text>
</comment>
<comment type="subcellular location">
    <subcellularLocation>
        <location evidence="1 10 11">Cytoplasm</location>
    </subcellularLocation>
</comment>
<evidence type="ECO:0000256" key="1">
    <source>
        <dbReference type="ARBA" id="ARBA00004496"/>
    </source>
</evidence>
<dbReference type="InterPro" id="IPR027417">
    <property type="entry name" value="P-loop_NTPase"/>
</dbReference>
<feature type="domain" description="Lon proteolytic" evidence="16">
    <location>
        <begin position="617"/>
        <end position="799"/>
    </location>
</feature>
<dbReference type="InterPro" id="IPR014721">
    <property type="entry name" value="Ribsml_uS5_D2-typ_fold_subgr"/>
</dbReference>
<comment type="subunit">
    <text evidence="10 11">Homohexamer. Organized in a ring with a central cavity.</text>
</comment>
<dbReference type="FunFam" id="3.40.50.300:FF:000021">
    <property type="entry name" value="Lon protease homolog"/>
    <property type="match status" value="1"/>
</dbReference>
<feature type="binding site" evidence="10 13">
    <location>
        <begin position="383"/>
        <end position="390"/>
    </location>
    <ligand>
        <name>ATP</name>
        <dbReference type="ChEBI" id="CHEBI:30616"/>
    </ligand>
</feature>
<dbReference type="SUPFAM" id="SSF52540">
    <property type="entry name" value="P-loop containing nucleoside triphosphate hydrolases"/>
    <property type="match status" value="1"/>
</dbReference>
<keyword evidence="2 10" id="KW-0963">Cytoplasm</keyword>
<dbReference type="SMART" id="SM00464">
    <property type="entry name" value="LON"/>
    <property type="match status" value="1"/>
</dbReference>
<evidence type="ECO:0000256" key="12">
    <source>
        <dbReference type="PIRSR" id="PIRSR001174-1"/>
    </source>
</evidence>
<reference evidence="19" key="1">
    <citation type="submission" date="2017-11" db="EMBL/GenBank/DDBJ databases">
        <title>The draft genome sequence of Chromatocurvus sp. F02.</title>
        <authorList>
            <person name="Du Z.-J."/>
            <person name="Chang Y.-Q."/>
        </authorList>
    </citation>
    <scope>NUCLEOTIDE SEQUENCE [LARGE SCALE GENOMIC DNA]</scope>
    <source>
        <strain evidence="19">F02</strain>
    </source>
</reference>
<dbReference type="RefSeq" id="WP_101519445.1">
    <property type="nucleotide sequence ID" value="NZ_PKLZ01000001.1"/>
</dbReference>
<evidence type="ECO:0000256" key="13">
    <source>
        <dbReference type="PIRSR" id="PIRSR001174-2"/>
    </source>
</evidence>
<dbReference type="GO" id="GO:0006515">
    <property type="term" value="P:protein quality control for misfolded or incompletely synthesized proteins"/>
    <property type="evidence" value="ECO:0007669"/>
    <property type="project" value="UniProtKB-UniRule"/>
</dbReference>
<evidence type="ECO:0000256" key="11">
    <source>
        <dbReference type="PIRNR" id="PIRNR001174"/>
    </source>
</evidence>
<dbReference type="CDD" id="cd19500">
    <property type="entry name" value="RecA-like_Lon"/>
    <property type="match status" value="1"/>
</dbReference>
<dbReference type="InterPro" id="IPR008268">
    <property type="entry name" value="Peptidase_S16_AS"/>
</dbReference>
<evidence type="ECO:0000313" key="18">
    <source>
        <dbReference type="EMBL" id="PLW83808.1"/>
    </source>
</evidence>
<dbReference type="Gene3D" id="2.30.130.40">
    <property type="entry name" value="LON domain-like"/>
    <property type="match status" value="1"/>
</dbReference>
<dbReference type="Pfam" id="PF05362">
    <property type="entry name" value="Lon_C"/>
    <property type="match status" value="1"/>
</dbReference>
<keyword evidence="19" id="KW-1185">Reference proteome</keyword>
<dbReference type="PIRSF" id="PIRSF001174">
    <property type="entry name" value="Lon_proteas"/>
    <property type="match status" value="1"/>
</dbReference>
<keyword evidence="6 10" id="KW-0720">Serine protease</keyword>
<accession>A0A2N5Y5Y8</accession>
<dbReference type="InterPro" id="IPR008269">
    <property type="entry name" value="Lon_proteolytic"/>
</dbReference>
<dbReference type="Proteomes" id="UP000234845">
    <property type="component" value="Unassembled WGS sequence"/>
</dbReference>
<dbReference type="InterPro" id="IPR027543">
    <property type="entry name" value="Lon_bac"/>
</dbReference>
<dbReference type="EMBL" id="PKLZ01000001">
    <property type="protein sequence ID" value="PLW83808.1"/>
    <property type="molecule type" value="Genomic_DNA"/>
</dbReference>
<dbReference type="InterPro" id="IPR004815">
    <property type="entry name" value="Lon_bac/euk-typ"/>
</dbReference>
<comment type="catalytic activity">
    <reaction evidence="9 10 11 14">
        <text>Hydrolysis of proteins in presence of ATP.</text>
        <dbReference type="EC" id="3.4.21.53"/>
    </reaction>
</comment>
<sequence length="807" mass="90041">MNDADYQQEPDLMPEDYEQHSPALADDVLPETLHLVPIPHRPFFPGQVQPVAINPQEWGATLKAVAKAGHGLVGLIYVEPHEPDSTAIGEFPEIGCVVRLHRPSSSQDGAGHFLAQGIKRFRIVRWLSDAPPYRAQVEYPRSRGDRDSDEVKAYAMAVIKEIKELLPLSPLYSEELKQYLANFSISEPGKLADFSAALTTAGGDKLQEVLSTLPLVARMDKVLVLLRRERELAELQGQITSQVNEKVSAQQRTFFLREQLKVIQKELGISKDDRSTDVELFEERLDALEPTEAVTKRIDDELQKLSVLETGSPEYGVTRNYLDWATQVPWGITSTDHLDLKHARTVLNEHHDGLDDVKKRILEFLAVGAFKGEISGSILLLVGPPGVGKTSIGRSVADALGRKFYRFSLGGMRDEAEIKGHRRTYIGAMPGKFVQALKDVGVSNPVIMLDEIDKIGASFQGDPASALLEVLDPEQNSEFLDHYLDLRLDLSKVLFVCTANQLDTIPGPLLDRMEVLRLSGYVAQEKLVIARNHLWPKMLERHGLRDDQLKINEAALRYVIESYCREAGVRDLEKQLARIMRKAVLELVESDAKKIRVGKKDIETLLGKPIFHPEKLLRGAGVATGLAWTAMGGATLAIESSQVHTLNRGFKLTGRLGETMKESADIAYSYVVAHLKDYGCDLDFFDTSMVHLHVPEGATPKDGPSAGVTMATALISLARNERIKRPLAMTGELTLTGQVLPVGGIREKVIAARRIKIPELILPFANRRDFEELPDYLREGLTVHFARSYREVFEFAFHEHRNDKSLH</sequence>
<dbReference type="InterPro" id="IPR046336">
    <property type="entry name" value="Lon_prtase_N_sf"/>
</dbReference>
<evidence type="ECO:0000256" key="9">
    <source>
        <dbReference type="ARBA" id="ARBA00050665"/>
    </source>
</evidence>
<evidence type="ECO:0000313" key="19">
    <source>
        <dbReference type="Proteomes" id="UP000234845"/>
    </source>
</evidence>
<dbReference type="AlphaFoldDB" id="A0A2N5Y5Y8"/>
<dbReference type="PANTHER" id="PTHR43718">
    <property type="entry name" value="LON PROTEASE"/>
    <property type="match status" value="1"/>
</dbReference>
<evidence type="ECO:0000259" key="17">
    <source>
        <dbReference type="PROSITE" id="PS51787"/>
    </source>
</evidence>
<name>A0A2N5Y5Y8_9GAMM</name>
<dbReference type="InterPro" id="IPR054594">
    <property type="entry name" value="Lon_lid"/>
</dbReference>
<comment type="caution">
    <text evidence="18">The sequence shown here is derived from an EMBL/GenBank/DDBJ whole genome shotgun (WGS) entry which is preliminary data.</text>
</comment>
<dbReference type="Pfam" id="PF00004">
    <property type="entry name" value="AAA"/>
    <property type="match status" value="1"/>
</dbReference>
<evidence type="ECO:0000256" key="7">
    <source>
        <dbReference type="ARBA" id="ARBA00022840"/>
    </source>
</evidence>
<dbReference type="SMART" id="SM00382">
    <property type="entry name" value="AAA"/>
    <property type="match status" value="1"/>
</dbReference>
<keyword evidence="4 10" id="KW-0547">Nucleotide-binding</keyword>
<dbReference type="Gene3D" id="1.20.5.5270">
    <property type="match status" value="1"/>
</dbReference>
<dbReference type="PROSITE" id="PS51786">
    <property type="entry name" value="LON_PROTEOLYTIC"/>
    <property type="match status" value="1"/>
</dbReference>
<comment type="function">
    <text evidence="10">ATP-dependent serine protease that mediates the selective degradation of mutant and abnormal proteins as well as certain short-lived regulatory proteins. Required for cellular homeostasis and for survival from DNA damage and developmental changes induced by stress. Degrades polypeptides processively to yield small peptide fragments that are 5 to 10 amino acids long. Binds to DNA in a double-stranded, site-specific manner.</text>
</comment>
<dbReference type="GO" id="GO:0004252">
    <property type="term" value="F:serine-type endopeptidase activity"/>
    <property type="evidence" value="ECO:0007669"/>
    <property type="project" value="UniProtKB-UniRule"/>
</dbReference>
<dbReference type="OrthoDB" id="9803599at2"/>
<dbReference type="Pfam" id="PF02190">
    <property type="entry name" value="LON_substr_bdg"/>
    <property type="match status" value="1"/>
</dbReference>
<keyword evidence="8 10" id="KW-0346">Stress response</keyword>
<dbReference type="GO" id="GO:0016887">
    <property type="term" value="F:ATP hydrolysis activity"/>
    <property type="evidence" value="ECO:0007669"/>
    <property type="project" value="UniProtKB-UniRule"/>
</dbReference>